<dbReference type="InterPro" id="IPR008963">
    <property type="entry name" value="Purple_acid_Pase-like_N"/>
</dbReference>
<evidence type="ECO:0000259" key="2">
    <source>
        <dbReference type="Pfam" id="PF00149"/>
    </source>
</evidence>
<reference evidence="4" key="1">
    <citation type="submission" date="2016-10" db="EMBL/GenBank/DDBJ databases">
        <authorList>
            <person name="See-Too W.S."/>
        </authorList>
    </citation>
    <scope>NUCLEOTIDE SEQUENCE [LARGE SCALE GENOMIC DNA]</scope>
    <source>
        <strain evidence="4">DSM 23997</strain>
    </source>
</reference>
<dbReference type="Pfam" id="PF00149">
    <property type="entry name" value="Metallophos"/>
    <property type="match status" value="1"/>
</dbReference>
<organism evidence="4 5">
    <name type="scientific">Planococcus plakortidis</name>
    <dbReference type="NCBI Taxonomy" id="1038856"/>
    <lineage>
        <taxon>Bacteria</taxon>
        <taxon>Bacillati</taxon>
        <taxon>Bacillota</taxon>
        <taxon>Bacilli</taxon>
        <taxon>Bacillales</taxon>
        <taxon>Caryophanaceae</taxon>
        <taxon>Planococcus</taxon>
    </lineage>
</organism>
<dbReference type="GO" id="GO:0003993">
    <property type="term" value="F:acid phosphatase activity"/>
    <property type="evidence" value="ECO:0007669"/>
    <property type="project" value="InterPro"/>
</dbReference>
<dbReference type="SUPFAM" id="SSF49363">
    <property type="entry name" value="Purple acid phosphatase, N-terminal domain"/>
    <property type="match status" value="1"/>
</dbReference>
<sequence>MKAIWRNAGRYLLIAVIAGGTVLQLHEEQASAADGALEISAANLMEGQRQAFRSHLANSLLFMDRDFLGSQTDDSYPASHIAFAPGSDESERNFSWYSPSTARAGQVQYAKVSSGTEDFPENAAVTVDASLKNATYGYSAHEAVITQLENETDYLYRLGDGQGNWTQAFHFKTQDPSSYEFVMVADPQIGASGDIAEDQKGWERTLRQAIDRSPDASFILSAGDQVDARYSEKEYAAYFAPEPLRNYPTATTIGNHDDTYHYAYHFNVPNENWELGNYDNSGGDYYFSYGDTLFMNLNSNSQNPEEHIQFMEETVEATAGREWKWKILVFHHSIYSAAAHSQSEVVLNLRDQLVPTIDELGFDAVLMGHDHSYVRTYQMENFQPLKNHMMQGEVPVNPEGTVYITGNTASGSKFYGMQTEREPYSAVREQWGVPTYMNIQVEPTRLRFETYRTDTEELVDEYEIIKDPSIETVVPALEKVELEANSTVLATEENSFYPETELKITGENEEGGQYDISPESVTYRTSRDDIRIKDGKIEAAEDAKPGKVEVYAEVEDGDTVWESNAVEFELVEHEEIGLLDAGSEWRYLDDGSDQKKDWVKADFDDSKWSRGAGPLGFPEDEERPEFGPVETLVGFGGDETEKIALTYFRAAFEVEDVKEIGDLGYVEFGVDDAVILYLNGEEIMRFNMPETGEFGFEDYQEAVSDQDLGSEDRIERIYLDKEALSHLKDGENVLAAQVHQDDRFSSDLYWDMEMVVNTK</sequence>
<proteinExistence type="predicted"/>
<dbReference type="Gene3D" id="2.60.40.380">
    <property type="entry name" value="Purple acid phosphatase-like, N-terminal"/>
    <property type="match status" value="1"/>
</dbReference>
<feature type="domain" description="Calcineurin-like phosphoesterase" evidence="2">
    <location>
        <begin position="191"/>
        <end position="373"/>
    </location>
</feature>
<dbReference type="InterPro" id="IPR015914">
    <property type="entry name" value="PAPs_N"/>
</dbReference>
<dbReference type="KEGG" id="ppla:BBI15_09465"/>
<evidence type="ECO:0008006" key="6">
    <source>
        <dbReference type="Google" id="ProtNLM"/>
    </source>
</evidence>
<evidence type="ECO:0000313" key="5">
    <source>
        <dbReference type="Proteomes" id="UP000092650"/>
    </source>
</evidence>
<dbReference type="InterPro" id="IPR029052">
    <property type="entry name" value="Metallo-depent_PP-like"/>
</dbReference>
<accession>A0A1C7E9S3</accession>
<dbReference type="PANTHER" id="PTHR45867">
    <property type="entry name" value="PURPLE ACID PHOSPHATASE"/>
    <property type="match status" value="1"/>
</dbReference>
<dbReference type="Pfam" id="PF16656">
    <property type="entry name" value="Pur_ac_phosph_N"/>
    <property type="match status" value="1"/>
</dbReference>
<dbReference type="GO" id="GO:0046872">
    <property type="term" value="F:metal ion binding"/>
    <property type="evidence" value="ECO:0007669"/>
    <property type="project" value="InterPro"/>
</dbReference>
<dbReference type="AlphaFoldDB" id="A0A1C7E9S3"/>
<evidence type="ECO:0000259" key="3">
    <source>
        <dbReference type="Pfam" id="PF16656"/>
    </source>
</evidence>
<dbReference type="RefSeq" id="WP_068870462.1">
    <property type="nucleotide sequence ID" value="NZ_CP016539.2"/>
</dbReference>
<dbReference type="PANTHER" id="PTHR45867:SF3">
    <property type="entry name" value="ACID PHOSPHATASE TYPE 7"/>
    <property type="match status" value="1"/>
</dbReference>
<dbReference type="Gene3D" id="2.60.120.260">
    <property type="entry name" value="Galactose-binding domain-like"/>
    <property type="match status" value="1"/>
</dbReference>
<evidence type="ECO:0000313" key="4">
    <source>
        <dbReference type="EMBL" id="ANU20425.1"/>
    </source>
</evidence>
<dbReference type="EMBL" id="CP016539">
    <property type="protein sequence ID" value="ANU20425.1"/>
    <property type="molecule type" value="Genomic_DNA"/>
</dbReference>
<evidence type="ECO:0000256" key="1">
    <source>
        <dbReference type="ARBA" id="ARBA00022729"/>
    </source>
</evidence>
<protein>
    <recommendedName>
        <fullName evidence="6">Phosphohydrolase</fullName>
    </recommendedName>
</protein>
<dbReference type="SUPFAM" id="SSF56300">
    <property type="entry name" value="Metallo-dependent phosphatases"/>
    <property type="match status" value="1"/>
</dbReference>
<dbReference type="OrthoDB" id="9809781at2"/>
<keyword evidence="1" id="KW-0732">Signal</keyword>
<dbReference type="Gene3D" id="3.60.21.10">
    <property type="match status" value="1"/>
</dbReference>
<dbReference type="STRING" id="1038856.BBI15_09465"/>
<keyword evidence="5" id="KW-1185">Reference proteome</keyword>
<dbReference type="Proteomes" id="UP000092650">
    <property type="component" value="Chromosome"/>
</dbReference>
<feature type="domain" description="Purple acid phosphatase N-terminal" evidence="3">
    <location>
        <begin position="80"/>
        <end position="173"/>
    </location>
</feature>
<dbReference type="InterPro" id="IPR004843">
    <property type="entry name" value="Calcineurin-like_PHP"/>
</dbReference>
<name>A0A1C7E9S3_9BACL</name>
<gene>
    <name evidence="4" type="ORF">BBI15_09465</name>
</gene>